<protein>
    <recommendedName>
        <fullName evidence="12">glucomannan 4-beta-mannosyltransferase</fullName>
        <ecNumber evidence="12">2.4.1.32</ecNumber>
    </recommendedName>
    <alternativeName>
        <fullName evidence="13">Glucomannan synthase</fullName>
    </alternativeName>
</protein>
<feature type="region of interest" description="Disordered" evidence="14">
    <location>
        <begin position="642"/>
        <end position="693"/>
    </location>
</feature>
<name>A0A2P6TCE4_CHLSO</name>
<dbReference type="AlphaFoldDB" id="A0A2P6TCE4"/>
<dbReference type="OrthoDB" id="72851at2759"/>
<evidence type="ECO:0000256" key="1">
    <source>
        <dbReference type="ARBA" id="ARBA00004653"/>
    </source>
</evidence>
<organism evidence="16 17">
    <name type="scientific">Chlorella sorokiniana</name>
    <name type="common">Freshwater green alga</name>
    <dbReference type="NCBI Taxonomy" id="3076"/>
    <lineage>
        <taxon>Eukaryota</taxon>
        <taxon>Viridiplantae</taxon>
        <taxon>Chlorophyta</taxon>
        <taxon>core chlorophytes</taxon>
        <taxon>Trebouxiophyceae</taxon>
        <taxon>Chlorellales</taxon>
        <taxon>Chlorellaceae</taxon>
        <taxon>Chlorella clade</taxon>
        <taxon>Chlorella</taxon>
    </lineage>
</organism>
<reference evidence="16 17" key="1">
    <citation type="journal article" date="2018" name="Plant J.">
        <title>Genome sequences of Chlorella sorokiniana UTEX 1602 and Micractinium conductrix SAG 241.80: implications to maltose excretion by a green alga.</title>
        <authorList>
            <person name="Arriola M.B."/>
            <person name="Velmurugan N."/>
            <person name="Zhang Y."/>
            <person name="Plunkett M.H."/>
            <person name="Hondzo H."/>
            <person name="Barney B.M."/>
        </authorList>
    </citation>
    <scope>NUCLEOTIDE SEQUENCE [LARGE SCALE GENOMIC DNA]</scope>
    <source>
        <strain evidence="17">UTEX 1602</strain>
    </source>
</reference>
<dbReference type="EMBL" id="LHPG02000025">
    <property type="protein sequence ID" value="PRW20282.1"/>
    <property type="molecule type" value="Genomic_DNA"/>
</dbReference>
<keyword evidence="8" id="KW-0961">Cell wall biogenesis/degradation</keyword>
<feature type="transmembrane region" description="Helical" evidence="15">
    <location>
        <begin position="539"/>
        <end position="560"/>
    </location>
</feature>
<feature type="transmembrane region" description="Helical" evidence="15">
    <location>
        <begin position="70"/>
        <end position="91"/>
    </location>
</feature>
<evidence type="ECO:0000256" key="14">
    <source>
        <dbReference type="SAM" id="MobiDB-lite"/>
    </source>
</evidence>
<evidence type="ECO:0000256" key="9">
    <source>
        <dbReference type="ARBA" id="ARBA00051800"/>
    </source>
</evidence>
<evidence type="ECO:0000256" key="8">
    <source>
        <dbReference type="ARBA" id="ARBA00023316"/>
    </source>
</evidence>
<dbReference type="PANTHER" id="PTHR32044:SF80">
    <property type="entry name" value="XYLOGLUCAN GLYCOSYLTRANSFERASE 2-RELATED"/>
    <property type="match status" value="1"/>
</dbReference>
<dbReference type="InterPro" id="IPR029044">
    <property type="entry name" value="Nucleotide-diphossugar_trans"/>
</dbReference>
<keyword evidence="7 15" id="KW-0472">Membrane</keyword>
<dbReference type="SUPFAM" id="SSF53448">
    <property type="entry name" value="Nucleotide-diphospho-sugar transferases"/>
    <property type="match status" value="1"/>
</dbReference>
<evidence type="ECO:0000256" key="13">
    <source>
        <dbReference type="ARBA" id="ARBA00076024"/>
    </source>
</evidence>
<evidence type="ECO:0000256" key="4">
    <source>
        <dbReference type="ARBA" id="ARBA00022692"/>
    </source>
</evidence>
<evidence type="ECO:0000256" key="6">
    <source>
        <dbReference type="ARBA" id="ARBA00023034"/>
    </source>
</evidence>
<keyword evidence="17" id="KW-1185">Reference proteome</keyword>
<evidence type="ECO:0000313" key="17">
    <source>
        <dbReference type="Proteomes" id="UP000239899"/>
    </source>
</evidence>
<feature type="transmembrane region" description="Helical" evidence="15">
    <location>
        <begin position="513"/>
        <end position="533"/>
    </location>
</feature>
<dbReference type="STRING" id="3076.A0A2P6TCE4"/>
<dbReference type="PANTHER" id="PTHR32044">
    <property type="entry name" value="GLUCOMANNAN 4-BETA-MANNOSYLTRANSFERASE 9"/>
    <property type="match status" value="1"/>
</dbReference>
<evidence type="ECO:0000256" key="5">
    <source>
        <dbReference type="ARBA" id="ARBA00022989"/>
    </source>
</evidence>
<dbReference type="GO" id="GO:0071555">
    <property type="term" value="P:cell wall organization"/>
    <property type="evidence" value="ECO:0007669"/>
    <property type="project" value="UniProtKB-KW"/>
</dbReference>
<gene>
    <name evidence="16" type="ORF">C2E21_9195</name>
</gene>
<evidence type="ECO:0000313" key="16">
    <source>
        <dbReference type="EMBL" id="PRW20282.1"/>
    </source>
</evidence>
<accession>A0A2P6TCE4</accession>
<keyword evidence="6" id="KW-0333">Golgi apparatus</keyword>
<evidence type="ECO:0000256" key="12">
    <source>
        <dbReference type="ARBA" id="ARBA00066505"/>
    </source>
</evidence>
<dbReference type="Proteomes" id="UP000239899">
    <property type="component" value="Unassembled WGS sequence"/>
</dbReference>
<keyword evidence="2" id="KW-0328">Glycosyltransferase</keyword>
<dbReference type="FunFam" id="3.90.550.10:FF:000057">
    <property type="entry name" value="Glycosyltransferase-like protein, family 2"/>
    <property type="match status" value="1"/>
</dbReference>
<evidence type="ECO:0000256" key="2">
    <source>
        <dbReference type="ARBA" id="ARBA00022676"/>
    </source>
</evidence>
<comment type="similarity">
    <text evidence="11">Belongs to the glycosyltransferase 2 family. Plant cellulose synthase-like A subfamily.</text>
</comment>
<feature type="transmembrane region" description="Helical" evidence="15">
    <location>
        <begin position="403"/>
        <end position="422"/>
    </location>
</feature>
<dbReference type="GO" id="GO:0000139">
    <property type="term" value="C:Golgi membrane"/>
    <property type="evidence" value="ECO:0007669"/>
    <property type="project" value="UniProtKB-SubCell"/>
</dbReference>
<comment type="subcellular location">
    <subcellularLocation>
        <location evidence="1">Golgi apparatus membrane</location>
        <topology evidence="1">Multi-pass membrane protein</topology>
    </subcellularLocation>
</comment>
<comment type="catalytic activity">
    <reaction evidence="9">
        <text>GDP-mannose + (glucomannan)n = GDP + (glucomannan)n+1.</text>
        <dbReference type="EC" id="2.4.1.32"/>
    </reaction>
</comment>
<keyword evidence="3" id="KW-0808">Transferase</keyword>
<proteinExistence type="inferred from homology"/>
<evidence type="ECO:0000256" key="15">
    <source>
        <dbReference type="SAM" id="Phobius"/>
    </source>
</evidence>
<dbReference type="GO" id="GO:0047259">
    <property type="term" value="F:glucomannan 4-beta-mannosyltransferase activity"/>
    <property type="evidence" value="ECO:0007669"/>
    <property type="project" value="UniProtKB-EC"/>
</dbReference>
<comment type="caution">
    <text evidence="16">The sequence shown here is derived from an EMBL/GenBank/DDBJ whole genome shotgun (WGS) entry which is preliminary data.</text>
</comment>
<evidence type="ECO:0000256" key="11">
    <source>
        <dbReference type="ARBA" id="ARBA00060879"/>
    </source>
</evidence>
<dbReference type="Gene3D" id="3.90.550.10">
    <property type="entry name" value="Spore Coat Polysaccharide Biosynthesis Protein SpsA, Chain A"/>
    <property type="match status" value="1"/>
</dbReference>
<evidence type="ECO:0000256" key="7">
    <source>
        <dbReference type="ARBA" id="ARBA00023136"/>
    </source>
</evidence>
<keyword evidence="4 15" id="KW-0812">Transmembrane</keyword>
<sequence>MAGAAAGYMLGHAGHPGAYPGKMKHKKMKYKGMGGWGRHKFKRGGKFKRPGFGFKGKRGKRWGRGKWNYYAFYVAALAVAVRLAVFLSLLVSADRVLSVAKFGAIKLRAWATGRTPKEDWFSAPLPEDPEAYPKVAVQLPMFNERAVCQAIIDCCAELDWPAQRLKIQVLDDSTDAVTRELVDEKVLEWRERGVNVECVRRTNRQGYKAGAMKEGMELLGKEGYEFVAVFDADFKPEPSFLEKTVPYLVGNPEVGYVQSRWVFTNPQESYLTKAQEVSLNYHMKCEQYAHSAARSFFNFNGTAGVWRLACIDNAGGWNSRTTVEDMDLSLRAYLKGWKAIFLDDVTCLNELPASFFAYRKQQHRWTCGPIQLWSKAGADIWRSQLPLYRKLELVLLYFGVRKCSTHFVSLGFFCTLVPLTVYTPEVSIPTWALVHLPVAVTLSTAWFTRKGWVYSILYVLFENAMGTVKLWAVITGLLDLQRAQEWVVTTKLGSSDKRPGTAGSTIAMPSCRLYMNELIWSFFIFASGLYALLSGTAQIGMACYLLIQGFVFLAFGFNWVDAGGLLGGRLDEDIVRVPASSKVSHSVSMHGGSAAAAEAARRAAREVKRAHTIPVIQMSAEDRLPSMHTAASAFPELQTAASRPSVLDGASSPSTSSGSGSGRGHRHSGSSGSKADCSGVRTPSSVASEEMPLSTVPLAAKKLENRWSPNSSLTDIYSPSATPPMRRGALTSLFGLAPAYIAVANKSE</sequence>
<evidence type="ECO:0000256" key="3">
    <source>
        <dbReference type="ARBA" id="ARBA00022679"/>
    </source>
</evidence>
<dbReference type="EC" id="2.4.1.32" evidence="12"/>
<feature type="compositionally biased region" description="Low complexity" evidence="14">
    <location>
        <begin position="649"/>
        <end position="658"/>
    </location>
</feature>
<comment type="function">
    <text evidence="10">Probable mannan synthase which consists of a 4-beta-mannosyltransferase activity on mannan using GDP-mannose. The beta-1,4-mannan product is the backbone for galactomannan synthesis by galactomannan galactosyltransferase. Galactomannan is a noncellulosic polysaccharides of plant cell wall.</text>
</comment>
<dbReference type="Pfam" id="PF13641">
    <property type="entry name" value="Glyco_tranf_2_3"/>
    <property type="match status" value="1"/>
</dbReference>
<evidence type="ECO:0000256" key="10">
    <source>
        <dbReference type="ARBA" id="ARBA00056537"/>
    </source>
</evidence>
<keyword evidence="5 15" id="KW-1133">Transmembrane helix</keyword>